<keyword evidence="2" id="KW-0472">Membrane</keyword>
<feature type="transmembrane region" description="Helical" evidence="2">
    <location>
        <begin position="132"/>
        <end position="154"/>
    </location>
</feature>
<dbReference type="STRING" id="3055.A0A2K3DL95"/>
<accession>A0A2K3DL95</accession>
<feature type="compositionally biased region" description="Basic and acidic residues" evidence="1">
    <location>
        <begin position="247"/>
        <end position="258"/>
    </location>
</feature>
<keyword evidence="2" id="KW-0812">Transmembrane</keyword>
<dbReference type="InParanoid" id="A0A2K3DL95"/>
<evidence type="ECO:0000256" key="1">
    <source>
        <dbReference type="SAM" id="MobiDB-lite"/>
    </source>
</evidence>
<feature type="transmembrane region" description="Helical" evidence="2">
    <location>
        <begin position="409"/>
        <end position="430"/>
    </location>
</feature>
<feature type="transmembrane region" description="Helical" evidence="2">
    <location>
        <begin position="479"/>
        <end position="499"/>
    </location>
</feature>
<dbReference type="OrthoDB" id="1077582at2759"/>
<evidence type="ECO:0000313" key="4">
    <source>
        <dbReference type="Proteomes" id="UP000006906"/>
    </source>
</evidence>
<dbReference type="EMBL" id="CM008968">
    <property type="protein sequence ID" value="PNW81291.1"/>
    <property type="molecule type" value="Genomic_DNA"/>
</dbReference>
<name>A0A2K3DL95_CHLRE</name>
<feature type="transmembrane region" description="Helical" evidence="2">
    <location>
        <begin position="50"/>
        <end position="83"/>
    </location>
</feature>
<feature type="region of interest" description="Disordered" evidence="1">
    <location>
        <begin position="346"/>
        <end position="369"/>
    </location>
</feature>
<dbReference type="Proteomes" id="UP000006906">
    <property type="component" value="Chromosome 7"/>
</dbReference>
<dbReference type="RefSeq" id="XP_042923105.1">
    <property type="nucleotide sequence ID" value="XM_043064537.1"/>
</dbReference>
<keyword evidence="2" id="KW-1133">Transmembrane helix</keyword>
<dbReference type="PANTHER" id="PTHR31595:SF57">
    <property type="entry name" value="OS04G0481900 PROTEIN"/>
    <property type="match status" value="1"/>
</dbReference>
<dbReference type="GO" id="GO:0006629">
    <property type="term" value="P:lipid metabolic process"/>
    <property type="evidence" value="ECO:0007669"/>
    <property type="project" value="InterPro"/>
</dbReference>
<reference evidence="3 4" key="1">
    <citation type="journal article" date="2007" name="Science">
        <title>The Chlamydomonas genome reveals the evolution of key animal and plant functions.</title>
        <authorList>
            <person name="Merchant S.S."/>
            <person name="Prochnik S.E."/>
            <person name="Vallon O."/>
            <person name="Harris E.H."/>
            <person name="Karpowicz S.J."/>
            <person name="Witman G.B."/>
            <person name="Terry A."/>
            <person name="Salamov A."/>
            <person name="Fritz-Laylin L.K."/>
            <person name="Marechal-Drouard L."/>
            <person name="Marshall W.F."/>
            <person name="Qu L.H."/>
            <person name="Nelson D.R."/>
            <person name="Sanderfoot A.A."/>
            <person name="Spalding M.H."/>
            <person name="Kapitonov V.V."/>
            <person name="Ren Q."/>
            <person name="Ferris P."/>
            <person name="Lindquist E."/>
            <person name="Shapiro H."/>
            <person name="Lucas S.M."/>
            <person name="Grimwood J."/>
            <person name="Schmutz J."/>
            <person name="Cardol P."/>
            <person name="Cerutti H."/>
            <person name="Chanfreau G."/>
            <person name="Chen C.L."/>
            <person name="Cognat V."/>
            <person name="Croft M.T."/>
            <person name="Dent R."/>
            <person name="Dutcher S."/>
            <person name="Fernandez E."/>
            <person name="Fukuzawa H."/>
            <person name="Gonzalez-Ballester D."/>
            <person name="Gonzalez-Halphen D."/>
            <person name="Hallmann A."/>
            <person name="Hanikenne M."/>
            <person name="Hippler M."/>
            <person name="Inwood W."/>
            <person name="Jabbari K."/>
            <person name="Kalanon M."/>
            <person name="Kuras R."/>
            <person name="Lefebvre P.A."/>
            <person name="Lemaire S.D."/>
            <person name="Lobanov A.V."/>
            <person name="Lohr M."/>
            <person name="Manuell A."/>
            <person name="Meier I."/>
            <person name="Mets L."/>
            <person name="Mittag M."/>
            <person name="Mittelmeier T."/>
            <person name="Moroney J.V."/>
            <person name="Moseley J."/>
            <person name="Napoli C."/>
            <person name="Nedelcu A.M."/>
            <person name="Niyogi K."/>
            <person name="Novoselov S.V."/>
            <person name="Paulsen I.T."/>
            <person name="Pazour G."/>
            <person name="Purton S."/>
            <person name="Ral J.P."/>
            <person name="Riano-Pachon D.M."/>
            <person name="Riekhof W."/>
            <person name="Rymarquis L."/>
            <person name="Schroda M."/>
            <person name="Stern D."/>
            <person name="Umen J."/>
            <person name="Willows R."/>
            <person name="Wilson N."/>
            <person name="Zimmer S.L."/>
            <person name="Allmer J."/>
            <person name="Balk J."/>
            <person name="Bisova K."/>
            <person name="Chen C.J."/>
            <person name="Elias M."/>
            <person name="Gendler K."/>
            <person name="Hauser C."/>
            <person name="Lamb M.R."/>
            <person name="Ledford H."/>
            <person name="Long J.C."/>
            <person name="Minagawa J."/>
            <person name="Page M.D."/>
            <person name="Pan J."/>
            <person name="Pootakham W."/>
            <person name="Roje S."/>
            <person name="Rose A."/>
            <person name="Stahlberg E."/>
            <person name="Terauchi A.M."/>
            <person name="Yang P."/>
            <person name="Ball S."/>
            <person name="Bowler C."/>
            <person name="Dieckmann C.L."/>
            <person name="Gladyshev V.N."/>
            <person name="Green P."/>
            <person name="Jorgensen R."/>
            <person name="Mayfield S."/>
            <person name="Mueller-Roeber B."/>
            <person name="Rajamani S."/>
            <person name="Sayre R.T."/>
            <person name="Brokstein P."/>
            <person name="Dubchak I."/>
            <person name="Goodstein D."/>
            <person name="Hornick L."/>
            <person name="Huang Y.W."/>
            <person name="Jhaveri J."/>
            <person name="Luo Y."/>
            <person name="Martinez D."/>
            <person name="Ngau W.C."/>
            <person name="Otillar B."/>
            <person name="Poliakov A."/>
            <person name="Porter A."/>
            <person name="Szajkowski L."/>
            <person name="Werner G."/>
            <person name="Zhou K."/>
            <person name="Grigoriev I.V."/>
            <person name="Rokhsar D.S."/>
            <person name="Grossman A.R."/>
        </authorList>
    </citation>
    <scope>NUCLEOTIDE SEQUENCE [LARGE SCALE GENOMIC DNA]</scope>
    <source>
        <strain evidence="4">CC-503</strain>
    </source>
</reference>
<dbReference type="ExpressionAtlas" id="A0A2K3DL95">
    <property type="expression patterns" value="baseline"/>
</dbReference>
<feature type="transmembrane region" description="Helical" evidence="2">
    <location>
        <begin position="14"/>
        <end position="38"/>
    </location>
</feature>
<feature type="region of interest" description="Disordered" evidence="1">
    <location>
        <begin position="441"/>
        <end position="466"/>
    </location>
</feature>
<dbReference type="GO" id="GO:0008374">
    <property type="term" value="F:O-acyltransferase activity"/>
    <property type="evidence" value="ECO:0007669"/>
    <property type="project" value="InterPro"/>
</dbReference>
<evidence type="ECO:0000256" key="2">
    <source>
        <dbReference type="SAM" id="Phobius"/>
    </source>
</evidence>
<dbReference type="AlphaFoldDB" id="A0A2K3DL95"/>
<feature type="transmembrane region" description="Helical" evidence="2">
    <location>
        <begin position="103"/>
        <end position="120"/>
    </location>
</feature>
<dbReference type="PANTHER" id="PTHR31595">
    <property type="entry name" value="LONG-CHAIN-ALCOHOL O-FATTY-ACYLTRANSFERASE 3-RELATED"/>
    <property type="match status" value="1"/>
</dbReference>
<proteinExistence type="predicted"/>
<feature type="compositionally biased region" description="Low complexity" evidence="1">
    <location>
        <begin position="457"/>
        <end position="466"/>
    </location>
</feature>
<dbReference type="Gramene" id="PNW81291">
    <property type="protein sequence ID" value="PNW81291"/>
    <property type="gene ID" value="CHLRE_07g349900v5"/>
</dbReference>
<gene>
    <name evidence="3" type="ORF">CHLRE_07g349900v5</name>
</gene>
<sequence length="537" mass="55501">MAGAADVATSAESLFGLAVSPGARLTAMLTMGVAYAVISVRPKPPGLVRLLMSMPLFLLFSVAGLQVMESVTVSGSIGFMFAWLANFKLLAYSANRGPLAHPGLSSGQWLLLLLLPFFPAKRGHRRAQAGGVLLALVCNIALGLALTAFLTSPAGSASSLLRHTGYALYVYVAASLLLDCFMPLGCAALGHMRLQPSMDNPFVSTSVREFWGRRYNQIVSAILQDTVYLPIVEGRWVAEPQEAQDVQGERRPGDDDSKGSGGGVETPAGEGAGPTGLRRRTAAVPGSATAATAVTAAAGEMRHVDSTASTGGAAAAAASGAATALVKATATARTGLDGVDSCASLAASEGQGKQRRQGPEGKPGRRRVPCSRARQLVAMTASFVVSGVMHEVCIAFMCGGRLEGSYHMLAFFLLQPLIIVVQDAATAALLPPHLLTPQEEAAALANGSSRPGGGSSSNGNSSSSSSVGKWTLARRVVTVLRVVVTAVLVVASADVLFWGPFETCRIDERGLKEVLAGVENVKAWAAAARGWFAGAAL</sequence>
<feature type="compositionally biased region" description="Gly residues" evidence="1">
    <location>
        <begin position="259"/>
        <end position="274"/>
    </location>
</feature>
<evidence type="ECO:0008006" key="5">
    <source>
        <dbReference type="Google" id="ProtNLM"/>
    </source>
</evidence>
<organism evidence="3 4">
    <name type="scientific">Chlamydomonas reinhardtii</name>
    <name type="common">Chlamydomonas smithii</name>
    <dbReference type="NCBI Taxonomy" id="3055"/>
    <lineage>
        <taxon>Eukaryota</taxon>
        <taxon>Viridiplantae</taxon>
        <taxon>Chlorophyta</taxon>
        <taxon>core chlorophytes</taxon>
        <taxon>Chlorophyceae</taxon>
        <taxon>CS clade</taxon>
        <taxon>Chlamydomonadales</taxon>
        <taxon>Chlamydomonadaceae</taxon>
        <taxon>Chlamydomonas</taxon>
    </lineage>
</organism>
<dbReference type="GeneID" id="5718174"/>
<feature type="region of interest" description="Disordered" evidence="1">
    <location>
        <begin position="240"/>
        <end position="286"/>
    </location>
</feature>
<protein>
    <recommendedName>
        <fullName evidence="5">Wax synthase domain-containing protein</fullName>
    </recommendedName>
</protein>
<keyword evidence="4" id="KW-1185">Reference proteome</keyword>
<feature type="transmembrane region" description="Helical" evidence="2">
    <location>
        <begin position="376"/>
        <end position="397"/>
    </location>
</feature>
<dbReference type="KEGG" id="cre:CHLRE_07g349900v5"/>
<evidence type="ECO:0000313" key="3">
    <source>
        <dbReference type="EMBL" id="PNW81291.1"/>
    </source>
</evidence>
<feature type="transmembrane region" description="Helical" evidence="2">
    <location>
        <begin position="166"/>
        <end position="189"/>
    </location>
</feature>
<dbReference type="InterPro" id="IPR044851">
    <property type="entry name" value="Wax_synthase"/>
</dbReference>